<keyword evidence="1" id="KW-0732">Signal</keyword>
<reference evidence="2 3" key="1">
    <citation type="submission" date="2022-12" db="EMBL/GenBank/DDBJ databases">
        <title>Chitinophagaceae gen. sp. nov., a new member of the family Chitinophagaceae, isolated from soil in a chemical factory.</title>
        <authorList>
            <person name="Ke Z."/>
        </authorList>
    </citation>
    <scope>NUCLEOTIDE SEQUENCE [LARGE SCALE GENOMIC DNA]</scope>
    <source>
        <strain evidence="2 3">LY-5</strain>
    </source>
</reference>
<sequence>MRKILLTVITSLCFLLTFSQVTERIADKNTIPDIIPDNDATIFIVVRHGEKMDDSKDPHLDSNGIKRAQTLQLILSKIALQNIYATPYNRTKETVKPTADSKNQQVQEYSPKMPFRDLADSLLSANKGKKALIAGHSNTVPAIVKALGKSDMEITITEDSFDHLYIIIIPKKGTPVIKSFKYGQETS</sequence>
<feature type="chain" id="PRO_5047530617" evidence="1">
    <location>
        <begin position="20"/>
        <end position="187"/>
    </location>
</feature>
<name>A0ABT4UK54_9BACT</name>
<dbReference type="RefSeq" id="WP_407031554.1">
    <property type="nucleotide sequence ID" value="NZ_JAQGEF010000011.1"/>
</dbReference>
<organism evidence="2 3">
    <name type="scientific">Polluticaenibacter yanchengensis</name>
    <dbReference type="NCBI Taxonomy" id="3014562"/>
    <lineage>
        <taxon>Bacteria</taxon>
        <taxon>Pseudomonadati</taxon>
        <taxon>Bacteroidota</taxon>
        <taxon>Chitinophagia</taxon>
        <taxon>Chitinophagales</taxon>
        <taxon>Chitinophagaceae</taxon>
        <taxon>Polluticaenibacter</taxon>
    </lineage>
</organism>
<dbReference type="InterPro" id="IPR013078">
    <property type="entry name" value="His_Pase_superF_clade-1"/>
</dbReference>
<evidence type="ECO:0000256" key="1">
    <source>
        <dbReference type="SAM" id="SignalP"/>
    </source>
</evidence>
<dbReference type="EMBL" id="JAQGEF010000011">
    <property type="protein sequence ID" value="MDA3615229.1"/>
    <property type="molecule type" value="Genomic_DNA"/>
</dbReference>
<evidence type="ECO:0000313" key="3">
    <source>
        <dbReference type="Proteomes" id="UP001210231"/>
    </source>
</evidence>
<dbReference type="Proteomes" id="UP001210231">
    <property type="component" value="Unassembled WGS sequence"/>
</dbReference>
<feature type="signal peptide" evidence="1">
    <location>
        <begin position="1"/>
        <end position="19"/>
    </location>
</feature>
<dbReference type="SUPFAM" id="SSF53254">
    <property type="entry name" value="Phosphoglycerate mutase-like"/>
    <property type="match status" value="1"/>
</dbReference>
<protein>
    <submittedName>
        <fullName evidence="2">Histidine phosphatase family protein</fullName>
    </submittedName>
</protein>
<comment type="caution">
    <text evidence="2">The sequence shown here is derived from an EMBL/GenBank/DDBJ whole genome shotgun (WGS) entry which is preliminary data.</text>
</comment>
<proteinExistence type="predicted"/>
<gene>
    <name evidence="2" type="ORF">O3P16_10455</name>
</gene>
<accession>A0ABT4UK54</accession>
<dbReference type="CDD" id="cd07040">
    <property type="entry name" value="HP"/>
    <property type="match status" value="1"/>
</dbReference>
<dbReference type="InterPro" id="IPR029033">
    <property type="entry name" value="His_PPase_superfam"/>
</dbReference>
<dbReference type="Gene3D" id="3.40.50.1240">
    <property type="entry name" value="Phosphoglycerate mutase-like"/>
    <property type="match status" value="1"/>
</dbReference>
<keyword evidence="3" id="KW-1185">Reference proteome</keyword>
<evidence type="ECO:0000313" key="2">
    <source>
        <dbReference type="EMBL" id="MDA3615229.1"/>
    </source>
</evidence>
<dbReference type="Pfam" id="PF00300">
    <property type="entry name" value="His_Phos_1"/>
    <property type="match status" value="1"/>
</dbReference>